<dbReference type="Proteomes" id="UP000198287">
    <property type="component" value="Unassembled WGS sequence"/>
</dbReference>
<evidence type="ECO:0000313" key="3">
    <source>
        <dbReference type="Proteomes" id="UP000198287"/>
    </source>
</evidence>
<keyword evidence="3" id="KW-1185">Reference proteome</keyword>
<sequence>MEILCNSARNYLRVTSVADHVPFENFQKSLKLLATVMNEGGKYMPVVNLVFEILIKLTDNAEAELQRKFESTAASIMLTVIKGKLASLRGSLACLENQETSGVHRISELTNSVNSLVEISIYFTDPNCILFKQYWIAAPIFLQIYVVASSIIGIAGGTRGYSNHNLGELASTMTKTLDGMERNCIAARLRGTHLRVQSEGRLYCSQQFDLEVFADYVRTDISYEIMHKNDVPLVLKPVDLALPDFYKNYQLSGDPLEYLAVTVWDNWDTRQDVMLVERTFSRDQIDNQPGNSWIPRVHGTQEGYKALELYRRDVVKVTQEFFGNVRRFGSE</sequence>
<evidence type="ECO:0000313" key="2">
    <source>
        <dbReference type="EMBL" id="OXA45322.1"/>
    </source>
</evidence>
<accession>A0A226DIF2</accession>
<dbReference type="AlphaFoldDB" id="A0A226DIF2"/>
<reference evidence="2 3" key="1">
    <citation type="submission" date="2015-12" db="EMBL/GenBank/DDBJ databases">
        <title>The genome of Folsomia candida.</title>
        <authorList>
            <person name="Faddeeva A."/>
            <person name="Derks M.F."/>
            <person name="Anvar Y."/>
            <person name="Smit S."/>
            <person name="Van Straalen N."/>
            <person name="Roelofs D."/>
        </authorList>
    </citation>
    <scope>NUCLEOTIDE SEQUENCE [LARGE SCALE GENOMIC DNA]</scope>
    <source>
        <strain evidence="2 3">VU population</strain>
        <tissue evidence="2">Whole body</tissue>
    </source>
</reference>
<name>A0A226DIF2_FOLCA</name>
<gene>
    <name evidence="2" type="ORF">Fcan01_20109</name>
</gene>
<evidence type="ECO:0000256" key="1">
    <source>
        <dbReference type="SAM" id="Phobius"/>
    </source>
</evidence>
<proteinExistence type="predicted"/>
<keyword evidence="1" id="KW-1133">Transmembrane helix</keyword>
<keyword evidence="1" id="KW-0472">Membrane</keyword>
<feature type="transmembrane region" description="Helical" evidence="1">
    <location>
        <begin position="134"/>
        <end position="155"/>
    </location>
</feature>
<dbReference type="EMBL" id="LNIX01000018">
    <property type="protein sequence ID" value="OXA45322.1"/>
    <property type="molecule type" value="Genomic_DNA"/>
</dbReference>
<protein>
    <submittedName>
        <fullName evidence="2">Uncharacterized protein</fullName>
    </submittedName>
</protein>
<keyword evidence="1" id="KW-0812">Transmembrane</keyword>
<comment type="caution">
    <text evidence="2">The sequence shown here is derived from an EMBL/GenBank/DDBJ whole genome shotgun (WGS) entry which is preliminary data.</text>
</comment>
<organism evidence="2 3">
    <name type="scientific">Folsomia candida</name>
    <name type="common">Springtail</name>
    <dbReference type="NCBI Taxonomy" id="158441"/>
    <lineage>
        <taxon>Eukaryota</taxon>
        <taxon>Metazoa</taxon>
        <taxon>Ecdysozoa</taxon>
        <taxon>Arthropoda</taxon>
        <taxon>Hexapoda</taxon>
        <taxon>Collembola</taxon>
        <taxon>Entomobryomorpha</taxon>
        <taxon>Isotomoidea</taxon>
        <taxon>Isotomidae</taxon>
        <taxon>Proisotominae</taxon>
        <taxon>Folsomia</taxon>
    </lineage>
</organism>